<dbReference type="EMBL" id="BRXY01000416">
    <property type="protein sequence ID" value="GMH93629.1"/>
    <property type="molecule type" value="Genomic_DNA"/>
</dbReference>
<name>A0A9W7BN02_9STRA</name>
<organism evidence="10 11">
    <name type="scientific">Triparma strigata</name>
    <dbReference type="NCBI Taxonomy" id="1606541"/>
    <lineage>
        <taxon>Eukaryota</taxon>
        <taxon>Sar</taxon>
        <taxon>Stramenopiles</taxon>
        <taxon>Ochrophyta</taxon>
        <taxon>Bolidophyceae</taxon>
        <taxon>Parmales</taxon>
        <taxon>Triparmaceae</taxon>
        <taxon>Triparma</taxon>
    </lineage>
</organism>
<dbReference type="InterPro" id="IPR005037">
    <property type="entry name" value="PRP38"/>
</dbReference>
<evidence type="ECO:0000313" key="11">
    <source>
        <dbReference type="Proteomes" id="UP001165085"/>
    </source>
</evidence>
<dbReference type="OrthoDB" id="3881at2759"/>
<sequence>MSRSALSRGASSRAQQKTAAQQLVSSAYSGEITKNALPIFGNEETFNLNSMLYKNITQCSYFLRLCKSVGDFSQAVDEIYYKVTHVLPFTPGSSRDPSSCFCLLVRLLTIRCTKKQIFTLLNHLDSPYIRCVGFLYLRFTLDPKDLWGFYKGYIYDVEELEVKPGVTITIGEYVSNLITSLDYYSTILPRLPVLMARQMKVKLLRAGEEEARAVQNMGALRDFAEGAKCHGLYEDEENPLAWYECCIDTVEEPKHEWERPKYVVTFLEYGNTESVTLGMLSFAPSLVVSDAALMEKVVNIERTKVEASGRDYARIPMGLKGALALKVEGEHLTNSKKRPLDEVPKAVAKPQGGQQQQQQQQQQQAQQQPQKRERTAEEIRRANEKRQKLQQSYG</sequence>
<protein>
    <recommendedName>
        <fullName evidence="7">Pre-mRNA-splicing factor 38</fullName>
    </recommendedName>
</protein>
<feature type="domain" description="Tudor" evidence="9">
    <location>
        <begin position="222"/>
        <end position="290"/>
    </location>
</feature>
<evidence type="ECO:0000256" key="2">
    <source>
        <dbReference type="ARBA" id="ARBA00006164"/>
    </source>
</evidence>
<dbReference type="PANTHER" id="PTHR23142">
    <property type="entry name" value="PRE-MRNA-SPLICING FACTOR 38A-RELATED"/>
    <property type="match status" value="1"/>
</dbReference>
<comment type="caution">
    <text evidence="10">The sequence shown here is derived from an EMBL/GenBank/DDBJ whole genome shotgun (WGS) entry which is preliminary data.</text>
</comment>
<comment type="function">
    <text evidence="7">Required for pre-mRNA splicing.</text>
</comment>
<evidence type="ECO:0000256" key="4">
    <source>
        <dbReference type="ARBA" id="ARBA00022728"/>
    </source>
</evidence>
<dbReference type="PROSITE" id="PS50304">
    <property type="entry name" value="TUDOR"/>
    <property type="match status" value="1"/>
</dbReference>
<feature type="compositionally biased region" description="Low complexity" evidence="8">
    <location>
        <begin position="348"/>
        <end position="369"/>
    </location>
</feature>
<evidence type="ECO:0000256" key="7">
    <source>
        <dbReference type="RuleBase" id="RU367025"/>
    </source>
</evidence>
<keyword evidence="3 7" id="KW-0507">mRNA processing</keyword>
<evidence type="ECO:0000256" key="6">
    <source>
        <dbReference type="ARBA" id="ARBA00023242"/>
    </source>
</evidence>
<evidence type="ECO:0000256" key="3">
    <source>
        <dbReference type="ARBA" id="ARBA00022664"/>
    </source>
</evidence>
<proteinExistence type="inferred from homology"/>
<gene>
    <name evidence="10" type="ORF">TrST_g2920</name>
</gene>
<dbReference type="GO" id="GO:0005681">
    <property type="term" value="C:spliceosomal complex"/>
    <property type="evidence" value="ECO:0007669"/>
    <property type="project" value="UniProtKB-KW"/>
</dbReference>
<keyword evidence="11" id="KW-1185">Reference proteome</keyword>
<evidence type="ECO:0000256" key="8">
    <source>
        <dbReference type="SAM" id="MobiDB-lite"/>
    </source>
</evidence>
<keyword evidence="4 7" id="KW-0747">Spliceosome</keyword>
<evidence type="ECO:0000259" key="9">
    <source>
        <dbReference type="PROSITE" id="PS50304"/>
    </source>
</evidence>
<evidence type="ECO:0000256" key="1">
    <source>
        <dbReference type="ARBA" id="ARBA00004123"/>
    </source>
</evidence>
<reference evidence="11" key="1">
    <citation type="journal article" date="2023" name="Commun. Biol.">
        <title>Genome analysis of Parmales, the sister group of diatoms, reveals the evolutionary specialization of diatoms from phago-mixotrophs to photoautotrophs.</title>
        <authorList>
            <person name="Ban H."/>
            <person name="Sato S."/>
            <person name="Yoshikawa S."/>
            <person name="Yamada K."/>
            <person name="Nakamura Y."/>
            <person name="Ichinomiya M."/>
            <person name="Sato N."/>
            <person name="Blanc-Mathieu R."/>
            <person name="Endo H."/>
            <person name="Kuwata A."/>
            <person name="Ogata H."/>
        </authorList>
    </citation>
    <scope>NUCLEOTIDE SEQUENCE [LARGE SCALE GENOMIC DNA]</scope>
    <source>
        <strain evidence="11">NIES 3701</strain>
    </source>
</reference>
<dbReference type="Pfam" id="PF03371">
    <property type="entry name" value="PRP38"/>
    <property type="match status" value="1"/>
</dbReference>
<feature type="compositionally biased region" description="Basic and acidic residues" evidence="8">
    <location>
        <begin position="330"/>
        <end position="344"/>
    </location>
</feature>
<dbReference type="Gene3D" id="2.30.30.140">
    <property type="match status" value="1"/>
</dbReference>
<dbReference type="InterPro" id="IPR002999">
    <property type="entry name" value="Tudor"/>
</dbReference>
<feature type="region of interest" description="Disordered" evidence="8">
    <location>
        <begin position="330"/>
        <end position="394"/>
    </location>
</feature>
<evidence type="ECO:0000313" key="10">
    <source>
        <dbReference type="EMBL" id="GMH93629.1"/>
    </source>
</evidence>
<accession>A0A9W7BN02</accession>
<keyword evidence="5 7" id="KW-0508">mRNA splicing</keyword>
<dbReference type="AlphaFoldDB" id="A0A9W7BN02"/>
<keyword evidence="6 7" id="KW-0539">Nucleus</keyword>
<comment type="similarity">
    <text evidence="2 7">Belongs to the PRP38 family.</text>
</comment>
<comment type="subcellular location">
    <subcellularLocation>
        <location evidence="1 7">Nucleus</location>
    </subcellularLocation>
</comment>
<feature type="compositionally biased region" description="Basic and acidic residues" evidence="8">
    <location>
        <begin position="370"/>
        <end position="387"/>
    </location>
</feature>
<evidence type="ECO:0000256" key="5">
    <source>
        <dbReference type="ARBA" id="ARBA00023187"/>
    </source>
</evidence>
<dbReference type="GO" id="GO:0000398">
    <property type="term" value="P:mRNA splicing, via spliceosome"/>
    <property type="evidence" value="ECO:0007669"/>
    <property type="project" value="UniProtKB-UniRule"/>
</dbReference>
<dbReference type="Proteomes" id="UP001165085">
    <property type="component" value="Unassembled WGS sequence"/>
</dbReference>